<sequence length="77" mass="8993">MECRMLRLNEVLITIEERYNITNKICIEFSTPQSEEEFCSEPRHCVKHEIVITGSPCYSCTRRIAPENEAIVKAEIF</sequence>
<evidence type="ECO:0000313" key="1">
    <source>
        <dbReference type="EMBL" id="CDW37628.1"/>
    </source>
</evidence>
<dbReference type="OrthoDB" id="8033893at2759"/>
<protein>
    <submittedName>
        <fullName evidence="1">Uncharacterized protein</fullName>
    </submittedName>
</protein>
<proteinExistence type="predicted"/>
<name>A0A0K2UHD6_LEPSM</name>
<dbReference type="AlphaFoldDB" id="A0A0K2UHD6"/>
<dbReference type="EMBL" id="HACA01020269">
    <property type="protein sequence ID" value="CDW37630.1"/>
    <property type="molecule type" value="Transcribed_RNA"/>
</dbReference>
<organism evidence="1">
    <name type="scientific">Lepeophtheirus salmonis</name>
    <name type="common">Salmon louse</name>
    <name type="synonym">Caligus salmonis</name>
    <dbReference type="NCBI Taxonomy" id="72036"/>
    <lineage>
        <taxon>Eukaryota</taxon>
        <taxon>Metazoa</taxon>
        <taxon>Ecdysozoa</taxon>
        <taxon>Arthropoda</taxon>
        <taxon>Crustacea</taxon>
        <taxon>Multicrustacea</taxon>
        <taxon>Hexanauplia</taxon>
        <taxon>Copepoda</taxon>
        <taxon>Siphonostomatoida</taxon>
        <taxon>Caligidae</taxon>
        <taxon>Lepeophtheirus</taxon>
    </lineage>
</organism>
<dbReference type="EMBL" id="HACA01020268">
    <property type="protein sequence ID" value="CDW37629.1"/>
    <property type="molecule type" value="Transcribed_RNA"/>
</dbReference>
<dbReference type="EMBL" id="HACA01020267">
    <property type="protein sequence ID" value="CDW37628.1"/>
    <property type="molecule type" value="Transcribed_RNA"/>
</dbReference>
<reference evidence="1" key="1">
    <citation type="submission" date="2014-05" db="EMBL/GenBank/DDBJ databases">
        <authorList>
            <person name="Chronopoulou M."/>
        </authorList>
    </citation>
    <scope>NUCLEOTIDE SEQUENCE</scope>
    <source>
        <tissue evidence="1">Whole organism</tissue>
    </source>
</reference>
<accession>A0A0K2UHD6</accession>